<evidence type="ECO:0000313" key="2">
    <source>
        <dbReference type="Proteomes" id="UP001207468"/>
    </source>
</evidence>
<name>A0ACC0UCI3_9AGAM</name>
<comment type="caution">
    <text evidence="1">The sequence shown here is derived from an EMBL/GenBank/DDBJ whole genome shotgun (WGS) entry which is preliminary data.</text>
</comment>
<sequence>MRMSRLIPTVISGASHPHFPLIVLESSLVQSCLPVLRALVSNRDATTDVLLFCLLYPPSTLAGDLPRKGLSIVDRTAEVPGYSDTAADHADTILNGVRQGGNTNTIHADDSIHLFLAAPDGPLTVVIDSADILCADLESPSKSYALIAALLSNISTRPEPSRLVLHFSATTSSPLRDLVLTPRLSPTLAHVVAHPPALLTHLATDQLTPPPPASTRERFWRVFAPLSARTWEVERIVLGPGGPGPNDGGEIVLEVLSRDPGGRARNVERELEGWTMDGPCPLTELDSVKAIFEGRGKTEHLTSDVTAEVSFNLNLTPDQRESRAKVPLPYAHKGESEKNASGSSGAILYHPDSADDIDDDDPDEDLDI</sequence>
<organism evidence="1 2">
    <name type="scientific">Russula earlei</name>
    <dbReference type="NCBI Taxonomy" id="71964"/>
    <lineage>
        <taxon>Eukaryota</taxon>
        <taxon>Fungi</taxon>
        <taxon>Dikarya</taxon>
        <taxon>Basidiomycota</taxon>
        <taxon>Agaricomycotina</taxon>
        <taxon>Agaricomycetes</taxon>
        <taxon>Russulales</taxon>
        <taxon>Russulaceae</taxon>
        <taxon>Russula</taxon>
    </lineage>
</organism>
<reference evidence="1" key="1">
    <citation type="submission" date="2021-03" db="EMBL/GenBank/DDBJ databases">
        <title>Evolutionary priming and transition to the ectomycorrhizal habit in an iconic lineage of mushroom-forming fungi: is preadaptation a requirement?</title>
        <authorList>
            <consortium name="DOE Joint Genome Institute"/>
            <person name="Looney B.P."/>
            <person name="Miyauchi S."/>
            <person name="Morin E."/>
            <person name="Drula E."/>
            <person name="Courty P.E."/>
            <person name="Chicoki N."/>
            <person name="Fauchery L."/>
            <person name="Kohler A."/>
            <person name="Kuo A."/>
            <person name="LaButti K."/>
            <person name="Pangilinan J."/>
            <person name="Lipzen A."/>
            <person name="Riley R."/>
            <person name="Andreopoulos W."/>
            <person name="He G."/>
            <person name="Johnson J."/>
            <person name="Barry K.W."/>
            <person name="Grigoriev I.V."/>
            <person name="Nagy L."/>
            <person name="Hibbett D."/>
            <person name="Henrissat B."/>
            <person name="Matheny P.B."/>
            <person name="Labbe J."/>
            <person name="Martin A.F."/>
        </authorList>
    </citation>
    <scope>NUCLEOTIDE SEQUENCE</scope>
    <source>
        <strain evidence="1">BPL698</strain>
    </source>
</reference>
<accession>A0ACC0UCI3</accession>
<dbReference type="EMBL" id="JAGFNK010000079">
    <property type="protein sequence ID" value="KAI9508764.1"/>
    <property type="molecule type" value="Genomic_DNA"/>
</dbReference>
<protein>
    <submittedName>
        <fullName evidence="1">Uncharacterized protein</fullName>
    </submittedName>
</protein>
<evidence type="ECO:0000313" key="1">
    <source>
        <dbReference type="EMBL" id="KAI9508764.1"/>
    </source>
</evidence>
<dbReference type="Proteomes" id="UP001207468">
    <property type="component" value="Unassembled WGS sequence"/>
</dbReference>
<proteinExistence type="predicted"/>
<keyword evidence="2" id="KW-1185">Reference proteome</keyword>
<gene>
    <name evidence="1" type="ORF">F5148DRAFT_1283615</name>
</gene>